<accession>A0A067KIP8</accession>
<sequence length="99" mass="11040">MALAGSTFLPKATVHLPNFKSYQRNKASTIKCATNRSAPQTKHEKKPPKINSVMRVMRSNEYREKIVMASNGLNAVEENRQTEVLHDSNAITVKAKATN</sequence>
<organism evidence="1 2">
    <name type="scientific">Jatropha curcas</name>
    <name type="common">Barbados nut</name>
    <dbReference type="NCBI Taxonomy" id="180498"/>
    <lineage>
        <taxon>Eukaryota</taxon>
        <taxon>Viridiplantae</taxon>
        <taxon>Streptophyta</taxon>
        <taxon>Embryophyta</taxon>
        <taxon>Tracheophyta</taxon>
        <taxon>Spermatophyta</taxon>
        <taxon>Magnoliopsida</taxon>
        <taxon>eudicotyledons</taxon>
        <taxon>Gunneridae</taxon>
        <taxon>Pentapetalae</taxon>
        <taxon>rosids</taxon>
        <taxon>fabids</taxon>
        <taxon>Malpighiales</taxon>
        <taxon>Euphorbiaceae</taxon>
        <taxon>Crotonoideae</taxon>
        <taxon>Jatropheae</taxon>
        <taxon>Jatropha</taxon>
    </lineage>
</organism>
<keyword evidence="2" id="KW-1185">Reference proteome</keyword>
<dbReference type="EMBL" id="KK914602">
    <property type="protein sequence ID" value="KDP31689.1"/>
    <property type="molecule type" value="Genomic_DNA"/>
</dbReference>
<dbReference type="AlphaFoldDB" id="A0A067KIP8"/>
<protein>
    <submittedName>
        <fullName evidence="1">Uncharacterized protein</fullName>
    </submittedName>
</protein>
<reference evidence="1 2" key="1">
    <citation type="journal article" date="2014" name="PLoS ONE">
        <title>Global Analysis of Gene Expression Profiles in Physic Nut (Jatropha curcas L.) Seedlings Exposed to Salt Stress.</title>
        <authorList>
            <person name="Zhang L."/>
            <person name="Zhang C."/>
            <person name="Wu P."/>
            <person name="Chen Y."/>
            <person name="Li M."/>
            <person name="Jiang H."/>
            <person name="Wu G."/>
        </authorList>
    </citation>
    <scope>NUCLEOTIDE SEQUENCE [LARGE SCALE GENOMIC DNA]</scope>
    <source>
        <strain evidence="2">cv. GZQX0401</strain>
        <tissue evidence="1">Young leaves</tissue>
    </source>
</reference>
<evidence type="ECO:0000313" key="2">
    <source>
        <dbReference type="Proteomes" id="UP000027138"/>
    </source>
</evidence>
<dbReference type="Proteomes" id="UP000027138">
    <property type="component" value="Unassembled WGS sequence"/>
</dbReference>
<proteinExistence type="predicted"/>
<name>A0A067KIP8_JATCU</name>
<evidence type="ECO:0000313" key="1">
    <source>
        <dbReference type="EMBL" id="KDP31689.1"/>
    </source>
</evidence>
<gene>
    <name evidence="1" type="ORF">JCGZ_15014</name>
</gene>